<reference evidence="4 5" key="1">
    <citation type="journal article" date="2011" name="PLoS Pathog.">
        <title>Endophytic Life Strategies Decoded by Genome and Transcriptome Analyses of the Mutualistic Root Symbiont Piriformospora indica.</title>
        <authorList>
            <person name="Zuccaro A."/>
            <person name="Lahrmann U."/>
            <person name="Guldener U."/>
            <person name="Langen G."/>
            <person name="Pfiffi S."/>
            <person name="Biedenkopf D."/>
            <person name="Wong P."/>
            <person name="Samans B."/>
            <person name="Grimm C."/>
            <person name="Basiewicz M."/>
            <person name="Murat C."/>
            <person name="Martin F."/>
            <person name="Kogel K.H."/>
        </authorList>
    </citation>
    <scope>NUCLEOTIDE SEQUENCE [LARGE SCALE GENOMIC DNA]</scope>
    <source>
        <strain evidence="4 5">DSM 11827</strain>
    </source>
</reference>
<dbReference type="STRING" id="1109443.G4TGN4"/>
<comment type="similarity">
    <text evidence="2">Belongs to the THOC5 family.</text>
</comment>
<dbReference type="eggNOG" id="KOG2216">
    <property type="taxonomic scope" value="Eukaryota"/>
</dbReference>
<evidence type="ECO:0000313" key="5">
    <source>
        <dbReference type="Proteomes" id="UP000007148"/>
    </source>
</evidence>
<evidence type="ECO:0000256" key="1">
    <source>
        <dbReference type="ARBA" id="ARBA00004123"/>
    </source>
</evidence>
<keyword evidence="3" id="KW-0539">Nucleus</keyword>
<dbReference type="InParanoid" id="G4TGN4"/>
<dbReference type="PANTHER" id="PTHR13375">
    <property type="entry name" value="FMS INTERACTING PROTEIN"/>
    <property type="match status" value="1"/>
</dbReference>
<dbReference type="GO" id="GO:0006406">
    <property type="term" value="P:mRNA export from nucleus"/>
    <property type="evidence" value="ECO:0007669"/>
    <property type="project" value="TreeGrafter"/>
</dbReference>
<dbReference type="GO" id="GO:0000445">
    <property type="term" value="C:THO complex part of transcription export complex"/>
    <property type="evidence" value="ECO:0007669"/>
    <property type="project" value="TreeGrafter"/>
</dbReference>
<dbReference type="PANTHER" id="PTHR13375:SF3">
    <property type="entry name" value="THO COMPLEX SUBUNIT 5 HOMOLOG"/>
    <property type="match status" value="1"/>
</dbReference>
<dbReference type="EMBL" id="CAFZ01000084">
    <property type="protein sequence ID" value="CCA70491.1"/>
    <property type="molecule type" value="Genomic_DNA"/>
</dbReference>
<evidence type="ECO:0000313" key="4">
    <source>
        <dbReference type="EMBL" id="CCA70491.1"/>
    </source>
</evidence>
<evidence type="ECO:0000256" key="3">
    <source>
        <dbReference type="ARBA" id="ARBA00023242"/>
    </source>
</evidence>
<organism evidence="4 5">
    <name type="scientific">Serendipita indica (strain DSM 11827)</name>
    <name type="common">Root endophyte fungus</name>
    <name type="synonym">Piriformospora indica</name>
    <dbReference type="NCBI Taxonomy" id="1109443"/>
    <lineage>
        <taxon>Eukaryota</taxon>
        <taxon>Fungi</taxon>
        <taxon>Dikarya</taxon>
        <taxon>Basidiomycota</taxon>
        <taxon>Agaricomycotina</taxon>
        <taxon>Agaricomycetes</taxon>
        <taxon>Sebacinales</taxon>
        <taxon>Serendipitaceae</taxon>
        <taxon>Serendipita</taxon>
    </lineage>
</organism>
<comment type="subcellular location">
    <subcellularLocation>
        <location evidence="1">Nucleus</location>
    </subcellularLocation>
</comment>
<accession>G4TGN4</accession>
<protein>
    <submittedName>
        <fullName evidence="4">Uncharacterized protein</fullName>
    </submittedName>
</protein>
<sequence>MIATELDIPNAAPILTSLSALVAPNCPIALDSPEGQAYADSLFAHLKALNREAHAVVQRSKQLTASSRALMDERLLKLQNLLYEKRHLEKEIEKCQEYGWRWIE</sequence>
<dbReference type="InterPro" id="IPR019163">
    <property type="entry name" value="THO_Thoc5"/>
</dbReference>
<proteinExistence type="inferred from homology"/>
<evidence type="ECO:0000256" key="2">
    <source>
        <dbReference type="ARBA" id="ARBA00008044"/>
    </source>
</evidence>
<name>G4TGN4_SERID</name>
<dbReference type="Proteomes" id="UP000007148">
    <property type="component" value="Unassembled WGS sequence"/>
</dbReference>
<comment type="caution">
    <text evidence="4">The sequence shown here is derived from an EMBL/GenBank/DDBJ whole genome shotgun (WGS) entry which is preliminary data.</text>
</comment>
<gene>
    <name evidence="4" type="ORF">PIIN_11853</name>
</gene>
<dbReference type="HOGENOM" id="CLU_143031_0_0_1"/>
<dbReference type="GO" id="GO:0003729">
    <property type="term" value="F:mRNA binding"/>
    <property type="evidence" value="ECO:0007669"/>
    <property type="project" value="TreeGrafter"/>
</dbReference>
<dbReference type="OrthoDB" id="20582at2759"/>
<keyword evidence="5" id="KW-1185">Reference proteome</keyword>
<dbReference type="Pfam" id="PF09766">
    <property type="entry name" value="FmiP_Thoc5"/>
    <property type="match status" value="1"/>
</dbReference>
<dbReference type="AlphaFoldDB" id="G4TGN4"/>